<proteinExistence type="predicted"/>
<evidence type="ECO:0000313" key="1">
    <source>
        <dbReference type="EMBL" id="CRL08388.1"/>
    </source>
</evidence>
<protein>
    <submittedName>
        <fullName evidence="1">CLUMA_CG021635, isoform A</fullName>
    </submittedName>
</protein>
<accession>A0A1J1J932</accession>
<gene>
    <name evidence="1" type="ORF">CLUMA_CG021635</name>
</gene>
<sequence>MQTTLQFLSNCSEFQSLHCLNTLKRSGSAMEGSKITSNWSSLKFRSKYSTHSTALITRCLFHIRKSNDSSN</sequence>
<organism evidence="1 2">
    <name type="scientific">Clunio marinus</name>
    <dbReference type="NCBI Taxonomy" id="568069"/>
    <lineage>
        <taxon>Eukaryota</taxon>
        <taxon>Metazoa</taxon>
        <taxon>Ecdysozoa</taxon>
        <taxon>Arthropoda</taxon>
        <taxon>Hexapoda</taxon>
        <taxon>Insecta</taxon>
        <taxon>Pterygota</taxon>
        <taxon>Neoptera</taxon>
        <taxon>Endopterygota</taxon>
        <taxon>Diptera</taxon>
        <taxon>Nematocera</taxon>
        <taxon>Chironomoidea</taxon>
        <taxon>Chironomidae</taxon>
        <taxon>Clunio</taxon>
    </lineage>
</organism>
<keyword evidence="2" id="KW-1185">Reference proteome</keyword>
<dbReference type="AlphaFoldDB" id="A0A1J1J932"/>
<dbReference type="EMBL" id="CVRI01000075">
    <property type="protein sequence ID" value="CRL08388.1"/>
    <property type="molecule type" value="Genomic_DNA"/>
</dbReference>
<evidence type="ECO:0000313" key="2">
    <source>
        <dbReference type="Proteomes" id="UP000183832"/>
    </source>
</evidence>
<reference evidence="1 2" key="1">
    <citation type="submission" date="2015-04" db="EMBL/GenBank/DDBJ databases">
        <authorList>
            <person name="Syromyatnikov M.Y."/>
            <person name="Popov V.N."/>
        </authorList>
    </citation>
    <scope>NUCLEOTIDE SEQUENCE [LARGE SCALE GENOMIC DNA]</scope>
</reference>
<dbReference type="Proteomes" id="UP000183832">
    <property type="component" value="Unassembled WGS sequence"/>
</dbReference>
<name>A0A1J1J932_9DIPT</name>